<sequence>MMRFFQGEVKRIHQSVRQGGLGAECNGPWPKSPGLTFWPESVTFCPVPCRTRFSYITEKEPPYKNKKKSETQQSPKRSNLPKETSPNQKKPRKNSQTSQLNRAVQLI</sequence>
<organism evidence="2 3">
    <name type="scientific">Secundilactobacillus paracollinoides</name>
    <dbReference type="NCBI Taxonomy" id="240427"/>
    <lineage>
        <taxon>Bacteria</taxon>
        <taxon>Bacillati</taxon>
        <taxon>Bacillota</taxon>
        <taxon>Bacilli</taxon>
        <taxon>Lactobacillales</taxon>
        <taxon>Lactobacillaceae</taxon>
        <taxon>Secundilactobacillus</taxon>
    </lineage>
</organism>
<feature type="compositionally biased region" description="Polar residues" evidence="1">
    <location>
        <begin position="71"/>
        <end position="107"/>
    </location>
</feature>
<proteinExistence type="predicted"/>
<dbReference type="Proteomes" id="UP000093267">
    <property type="component" value="Chromosome"/>
</dbReference>
<protein>
    <submittedName>
        <fullName evidence="2">Uncharacterized protein</fullName>
    </submittedName>
</protein>
<dbReference type="AlphaFoldDB" id="A0A1B2J1U0"/>
<dbReference type="EMBL" id="CP014924">
    <property type="protein sequence ID" value="ANZ68220.1"/>
    <property type="molecule type" value="Genomic_DNA"/>
</dbReference>
<evidence type="ECO:0000256" key="1">
    <source>
        <dbReference type="SAM" id="MobiDB-lite"/>
    </source>
</evidence>
<reference evidence="2 3" key="1">
    <citation type="submission" date="2016-03" db="EMBL/GenBank/DDBJ databases">
        <title>Pediococcus and Lactobacillus from brewery environment - whole genome sequencing and assembly.</title>
        <authorList>
            <person name="Behr J."/>
            <person name="Geissler A.J."/>
            <person name="Vogel R.F."/>
        </authorList>
    </citation>
    <scope>NUCLEOTIDE SEQUENCE [LARGE SCALE GENOMIC DNA]</scope>
    <source>
        <strain evidence="2 3">TMW 1.1995</strain>
    </source>
</reference>
<keyword evidence="3" id="KW-1185">Reference proteome</keyword>
<gene>
    <name evidence="2" type="ORF">AYR63_14535</name>
</gene>
<name>A0A1B2J1U0_9LACO</name>
<accession>A0A1B2J1U0</accession>
<feature type="region of interest" description="Disordered" evidence="1">
    <location>
        <begin position="58"/>
        <end position="107"/>
    </location>
</feature>
<evidence type="ECO:0000313" key="2">
    <source>
        <dbReference type="EMBL" id="ANZ68220.1"/>
    </source>
</evidence>
<evidence type="ECO:0000313" key="3">
    <source>
        <dbReference type="Proteomes" id="UP000093267"/>
    </source>
</evidence>